<dbReference type="Proteomes" id="UP000887565">
    <property type="component" value="Unplaced"/>
</dbReference>
<sequence length="245" mass="28621">MDVNLSNSDFRRHFSSCQLAIKSLKSIDILDFWSTIFDLSIFSNLDFKKSIPKFSARHLANSSFKRSTPFCKMDISSPLRRLEISSNDSRNFRLKNCSFFRGTFFSFSRSLASDNWDFNSFNDLFKIQISRPLFTLLIFCFRRRKIDFKFSCLNLLDKLIFRRKFSLFLKPEILGICESSIGFNSSKSIFSSFEIKISSSNFALTKLWSFFSSEISFLYVRFLTIANFFRNVDNLTPQNPTKVGV</sequence>
<dbReference type="WBParaSite" id="nRc.2.0.1.t03994-RA">
    <property type="protein sequence ID" value="nRc.2.0.1.t03994-RA"/>
    <property type="gene ID" value="nRc.2.0.1.g03994"/>
</dbReference>
<organism evidence="1 2">
    <name type="scientific">Romanomermis culicivorax</name>
    <name type="common">Nematode worm</name>
    <dbReference type="NCBI Taxonomy" id="13658"/>
    <lineage>
        <taxon>Eukaryota</taxon>
        <taxon>Metazoa</taxon>
        <taxon>Ecdysozoa</taxon>
        <taxon>Nematoda</taxon>
        <taxon>Enoplea</taxon>
        <taxon>Dorylaimia</taxon>
        <taxon>Mermithida</taxon>
        <taxon>Mermithoidea</taxon>
        <taxon>Mermithidae</taxon>
        <taxon>Romanomermis</taxon>
    </lineage>
</organism>
<accession>A0A915HQJ6</accession>
<evidence type="ECO:0000313" key="1">
    <source>
        <dbReference type="Proteomes" id="UP000887565"/>
    </source>
</evidence>
<name>A0A915HQJ6_ROMCU</name>
<protein>
    <submittedName>
        <fullName evidence="2">Uncharacterized protein</fullName>
    </submittedName>
</protein>
<evidence type="ECO:0000313" key="2">
    <source>
        <dbReference type="WBParaSite" id="nRc.2.0.1.t03994-RA"/>
    </source>
</evidence>
<proteinExistence type="predicted"/>
<reference evidence="2" key="1">
    <citation type="submission" date="2022-11" db="UniProtKB">
        <authorList>
            <consortium name="WormBaseParasite"/>
        </authorList>
    </citation>
    <scope>IDENTIFICATION</scope>
</reference>
<keyword evidence="1" id="KW-1185">Reference proteome</keyword>
<dbReference type="AlphaFoldDB" id="A0A915HQJ6"/>